<evidence type="ECO:0000259" key="2">
    <source>
        <dbReference type="Pfam" id="PF07715"/>
    </source>
</evidence>
<dbReference type="SUPFAM" id="SSF56935">
    <property type="entry name" value="Porins"/>
    <property type="match status" value="1"/>
</dbReference>
<dbReference type="RefSeq" id="WP_290230930.1">
    <property type="nucleotide sequence ID" value="NZ_JAUFPZ010000002.1"/>
</dbReference>
<protein>
    <submittedName>
        <fullName evidence="3">Carboxypeptidase-like regulatory domain-containing protein</fullName>
    </submittedName>
</protein>
<dbReference type="EMBL" id="JBHSAS010000006">
    <property type="protein sequence ID" value="MFC4028288.1"/>
    <property type="molecule type" value="Genomic_DNA"/>
</dbReference>
<feature type="domain" description="TonB-dependent receptor plug" evidence="2">
    <location>
        <begin position="114"/>
        <end position="238"/>
    </location>
</feature>
<organism evidence="3 5">
    <name type="scientific">Zunongwangia endophytica</name>
    <dbReference type="NCBI Taxonomy" id="1808945"/>
    <lineage>
        <taxon>Bacteria</taxon>
        <taxon>Pseudomonadati</taxon>
        <taxon>Bacteroidota</taxon>
        <taxon>Flavobacteriia</taxon>
        <taxon>Flavobacteriales</taxon>
        <taxon>Flavobacteriaceae</taxon>
        <taxon>Zunongwangia</taxon>
    </lineage>
</organism>
<reference evidence="5" key="2">
    <citation type="journal article" date="2019" name="Int. J. Syst. Evol. Microbiol.">
        <title>The Global Catalogue of Microorganisms (GCM) 10K type strain sequencing project: providing services to taxonomists for standard genome sequencing and annotation.</title>
        <authorList>
            <consortium name="The Broad Institute Genomics Platform"/>
            <consortium name="The Broad Institute Genome Sequencing Center for Infectious Disease"/>
            <person name="Wu L."/>
            <person name="Ma J."/>
        </authorList>
    </citation>
    <scope>NUCLEOTIDE SEQUENCE [LARGE SCALE GENOMIC DNA]</scope>
    <source>
        <strain evidence="5">CECT 9128</strain>
    </source>
</reference>
<dbReference type="InterPro" id="IPR039426">
    <property type="entry name" value="TonB-dep_rcpt-like"/>
</dbReference>
<gene>
    <name evidence="3" type="ORF">ACFOS1_12775</name>
    <name evidence="4" type="ORF">ACFOS1_14190</name>
</gene>
<dbReference type="PANTHER" id="PTHR30069:SF29">
    <property type="entry name" value="HEMOGLOBIN AND HEMOGLOBIN-HAPTOGLOBIN-BINDING PROTEIN 1-RELATED"/>
    <property type="match status" value="1"/>
</dbReference>
<reference evidence="3" key="3">
    <citation type="submission" date="2024-09" db="EMBL/GenBank/DDBJ databases">
        <authorList>
            <person name="Sun Q."/>
            <person name="Mori K."/>
        </authorList>
    </citation>
    <scope>NUCLEOTIDE SEQUENCE</scope>
    <source>
        <strain evidence="3">CECT 9128</strain>
    </source>
</reference>
<name>A0ABV8HBB6_9FLAO</name>
<dbReference type="InterPro" id="IPR037066">
    <property type="entry name" value="Plug_dom_sf"/>
</dbReference>
<dbReference type="PANTHER" id="PTHR30069">
    <property type="entry name" value="TONB-DEPENDENT OUTER MEMBRANE RECEPTOR"/>
    <property type="match status" value="1"/>
</dbReference>
<keyword evidence="1" id="KW-0732">Signal</keyword>
<dbReference type="Pfam" id="PF07715">
    <property type="entry name" value="Plug"/>
    <property type="match status" value="1"/>
</dbReference>
<evidence type="ECO:0000256" key="1">
    <source>
        <dbReference type="ARBA" id="ARBA00022729"/>
    </source>
</evidence>
<dbReference type="Gene3D" id="2.170.130.10">
    <property type="entry name" value="TonB-dependent receptor, plug domain"/>
    <property type="match status" value="1"/>
</dbReference>
<dbReference type="InterPro" id="IPR008969">
    <property type="entry name" value="CarboxyPept-like_regulatory"/>
</dbReference>
<comment type="caution">
    <text evidence="3">The sequence shown here is derived from an EMBL/GenBank/DDBJ whole genome shotgun (WGS) entry which is preliminary data.</text>
</comment>
<evidence type="ECO:0000313" key="3">
    <source>
        <dbReference type="EMBL" id="MFC4028288.1"/>
    </source>
</evidence>
<dbReference type="SUPFAM" id="SSF49464">
    <property type="entry name" value="Carboxypeptidase regulatory domain-like"/>
    <property type="match status" value="1"/>
</dbReference>
<evidence type="ECO:0000313" key="5">
    <source>
        <dbReference type="Proteomes" id="UP001595793"/>
    </source>
</evidence>
<proteinExistence type="predicted"/>
<dbReference type="Proteomes" id="UP001595793">
    <property type="component" value="Unassembled WGS sequence"/>
</dbReference>
<dbReference type="EMBL" id="JBHSAS010000011">
    <property type="protein sequence ID" value="MFC4028563.1"/>
    <property type="molecule type" value="Genomic_DNA"/>
</dbReference>
<accession>A0ABV8HBB6</accession>
<sequence length="529" mass="59267">MRFLILFFLLSSTVVFSQKRLAGRVISAENDQLLEGVLITDANSNAWTVTNEKGYFSLKIFNLKNFELNFKILGKKEQQITQDDIKDFNEILTIRLKDDNLKLDDVTVTAVPKRSKVGSAVVLGDYAVNQRQSFSLSDILQQLPGQEIQPPNFTKTKILNLRTAGETRTNQFGISYMIDGLQISNDENMQTYSKGSNNGLTKLDNPSNGLDLNTIPASNIEKIEVIAGIPDAEYGNLTTGLIKIDRKAGVSPYRVMASLRQGTTQVSLDKGYNLGEKAGNLSFSINYLNANNNPTDQLNNYDRITASAIWTVNSHDKKLRNSFSLNFHDNLNDISYDKENDTGKREATFKKDKGIRLSNRLFWNANTSIIDNIEFNTGFSYAKQHSYHQSFINNGGRVVPTAMETSLYTGNYTPVSYLSVKEVFGQPLNLNAKLSFRKSLNSEKLSHNISAGFNFSYSDNKGRGTGFDPDKAYSDFTFKNTSAEDVGFRPTSYRNLVTPRKNYGFYFQDNSTYTFANGHDLFANIGGTL</sequence>
<evidence type="ECO:0000313" key="4">
    <source>
        <dbReference type="EMBL" id="MFC4028563.1"/>
    </source>
</evidence>
<keyword evidence="5" id="KW-1185">Reference proteome</keyword>
<reference evidence="3" key="1">
    <citation type="journal article" date="2014" name="Int. J. Syst. Evol. Microbiol.">
        <title>Complete genome of a new Firmicutes species belonging to the dominant human colonic microbiota ('Ruminococcus bicirculans') reveals two chromosomes and a selective capacity to utilize plant glucans.</title>
        <authorList>
            <consortium name="NISC Comparative Sequencing Program"/>
            <person name="Wegmann U."/>
            <person name="Louis P."/>
            <person name="Goesmann A."/>
            <person name="Henrissat B."/>
            <person name="Duncan S.H."/>
            <person name="Flint H.J."/>
        </authorList>
    </citation>
    <scope>NUCLEOTIDE SEQUENCE</scope>
    <source>
        <strain evidence="3">CECT 9128</strain>
    </source>
</reference>
<dbReference type="Pfam" id="PF13715">
    <property type="entry name" value="CarbopepD_reg_2"/>
    <property type="match status" value="1"/>
</dbReference>
<dbReference type="InterPro" id="IPR012910">
    <property type="entry name" value="Plug_dom"/>
</dbReference>